<organism evidence="1 2">
    <name type="scientific">Mycena citricolor</name>
    <dbReference type="NCBI Taxonomy" id="2018698"/>
    <lineage>
        <taxon>Eukaryota</taxon>
        <taxon>Fungi</taxon>
        <taxon>Dikarya</taxon>
        <taxon>Basidiomycota</taxon>
        <taxon>Agaricomycotina</taxon>
        <taxon>Agaricomycetes</taxon>
        <taxon>Agaricomycetidae</taxon>
        <taxon>Agaricales</taxon>
        <taxon>Marasmiineae</taxon>
        <taxon>Mycenaceae</taxon>
        <taxon>Mycena</taxon>
    </lineage>
</organism>
<name>A0AAD2H0W6_9AGAR</name>
<sequence length="48" mass="5952">MKEADTFLFFFLRQMFRRPRFRRHASQEDTGHRIRSPPRFLRTIITAL</sequence>
<gene>
    <name evidence="1" type="ORF">MYCIT1_LOCUS9465</name>
</gene>
<protein>
    <submittedName>
        <fullName evidence="1">Uncharacterized protein</fullName>
    </submittedName>
</protein>
<evidence type="ECO:0000313" key="1">
    <source>
        <dbReference type="EMBL" id="CAK5267171.1"/>
    </source>
</evidence>
<keyword evidence="2" id="KW-1185">Reference proteome</keyword>
<evidence type="ECO:0000313" key="2">
    <source>
        <dbReference type="Proteomes" id="UP001295794"/>
    </source>
</evidence>
<comment type="caution">
    <text evidence="1">The sequence shown here is derived from an EMBL/GenBank/DDBJ whole genome shotgun (WGS) entry which is preliminary data.</text>
</comment>
<reference evidence="1" key="1">
    <citation type="submission" date="2023-11" db="EMBL/GenBank/DDBJ databases">
        <authorList>
            <person name="De Vega J J."/>
            <person name="De Vega J J."/>
        </authorList>
    </citation>
    <scope>NUCLEOTIDE SEQUENCE</scope>
</reference>
<dbReference type="Proteomes" id="UP001295794">
    <property type="component" value="Unassembled WGS sequence"/>
</dbReference>
<dbReference type="EMBL" id="CAVNYO010000116">
    <property type="protein sequence ID" value="CAK5267171.1"/>
    <property type="molecule type" value="Genomic_DNA"/>
</dbReference>
<dbReference type="AlphaFoldDB" id="A0AAD2H0W6"/>
<proteinExistence type="predicted"/>
<accession>A0AAD2H0W6</accession>